<dbReference type="GO" id="GO:0005737">
    <property type="term" value="C:cytoplasm"/>
    <property type="evidence" value="ECO:0007669"/>
    <property type="project" value="UniProtKB-SubCell"/>
</dbReference>
<comment type="function">
    <text evidence="8">Transfers the 4'-phosphopantetheine moiety from coenzyme A to a Ser of acyl-carrier-protein.</text>
</comment>
<comment type="subcellular location">
    <subcellularLocation>
        <location evidence="8">Cytoplasm</location>
    </subcellularLocation>
</comment>
<keyword evidence="8" id="KW-0963">Cytoplasm</keyword>
<accession>A0A1H1BHP4</accession>
<evidence type="ECO:0000256" key="1">
    <source>
        <dbReference type="ARBA" id="ARBA00022516"/>
    </source>
</evidence>
<gene>
    <name evidence="8" type="primary">acpS</name>
    <name evidence="10" type="ORF">SAMN04488565_2832</name>
</gene>
<evidence type="ECO:0000313" key="10">
    <source>
        <dbReference type="EMBL" id="SDQ51459.1"/>
    </source>
</evidence>
<keyword evidence="5 8" id="KW-0460">Magnesium</keyword>
<dbReference type="RefSeq" id="WP_010156435.1">
    <property type="nucleotide sequence ID" value="NZ_FNKB01000002.1"/>
</dbReference>
<dbReference type="eggNOG" id="COG0736">
    <property type="taxonomic scope" value="Bacteria"/>
</dbReference>
<dbReference type="InterPro" id="IPR037143">
    <property type="entry name" value="4-PPantetheinyl_Trfase_dom_sf"/>
</dbReference>
<feature type="binding site" evidence="8">
    <location>
        <position position="50"/>
    </location>
    <ligand>
        <name>Mg(2+)</name>
        <dbReference type="ChEBI" id="CHEBI:18420"/>
    </ligand>
</feature>
<protein>
    <recommendedName>
        <fullName evidence="8">Holo-[acyl-carrier-protein] synthase</fullName>
        <shortName evidence="8">Holo-ACP synthase</shortName>
        <ecNumber evidence="8">2.7.8.7</ecNumber>
    </recommendedName>
    <alternativeName>
        <fullName evidence="8">4'-phosphopantetheinyl transferase AcpS</fullName>
    </alternativeName>
</protein>
<dbReference type="Gene3D" id="3.90.470.20">
    <property type="entry name" value="4'-phosphopantetheinyl transferase domain"/>
    <property type="match status" value="1"/>
</dbReference>
<dbReference type="EC" id="2.7.8.7" evidence="8"/>
<reference evidence="10 11" key="1">
    <citation type="submission" date="2016-10" db="EMBL/GenBank/DDBJ databases">
        <authorList>
            <person name="de Groot N.N."/>
        </authorList>
    </citation>
    <scope>NUCLEOTIDE SEQUENCE [LARGE SCALE GENOMIC DNA]</scope>
    <source>
        <strain evidence="10 11">DSM 22788</strain>
    </source>
</reference>
<keyword evidence="3 8" id="KW-0479">Metal-binding</keyword>
<dbReference type="STRING" id="1079994.SAMN04488565_2832"/>
<keyword evidence="6 8" id="KW-0443">Lipid metabolism</keyword>
<comment type="catalytic activity">
    <reaction evidence="8">
        <text>apo-[ACP] + CoA = holo-[ACP] + adenosine 3',5'-bisphosphate + H(+)</text>
        <dbReference type="Rhea" id="RHEA:12068"/>
        <dbReference type="Rhea" id="RHEA-COMP:9685"/>
        <dbReference type="Rhea" id="RHEA-COMP:9690"/>
        <dbReference type="ChEBI" id="CHEBI:15378"/>
        <dbReference type="ChEBI" id="CHEBI:29999"/>
        <dbReference type="ChEBI" id="CHEBI:57287"/>
        <dbReference type="ChEBI" id="CHEBI:58343"/>
        <dbReference type="ChEBI" id="CHEBI:64479"/>
        <dbReference type="EC" id="2.7.8.7"/>
    </reaction>
</comment>
<evidence type="ECO:0000256" key="8">
    <source>
        <dbReference type="HAMAP-Rule" id="MF_00101"/>
    </source>
</evidence>
<keyword evidence="4 8" id="KW-0276">Fatty acid metabolism</keyword>
<name>A0A1H1BHP4_9MICO</name>
<dbReference type="NCBIfam" id="NF000832">
    <property type="entry name" value="PRK00070.3-2"/>
    <property type="match status" value="1"/>
</dbReference>
<evidence type="ECO:0000313" key="11">
    <source>
        <dbReference type="Proteomes" id="UP000182690"/>
    </source>
</evidence>
<comment type="similarity">
    <text evidence="8">Belongs to the P-Pant transferase superfamily. AcpS family.</text>
</comment>
<dbReference type="Pfam" id="PF01648">
    <property type="entry name" value="ACPS"/>
    <property type="match status" value="1"/>
</dbReference>
<evidence type="ECO:0000259" key="9">
    <source>
        <dbReference type="Pfam" id="PF01648"/>
    </source>
</evidence>
<evidence type="ECO:0000256" key="5">
    <source>
        <dbReference type="ARBA" id="ARBA00022842"/>
    </source>
</evidence>
<dbReference type="InterPro" id="IPR008278">
    <property type="entry name" value="4-PPantetheinyl_Trfase_dom"/>
</dbReference>
<keyword evidence="7 8" id="KW-0275">Fatty acid biosynthesis</keyword>
<proteinExistence type="inferred from homology"/>
<sequence>MILGIGVDTVDVARFERTLDRTPRLRERLFAPAESERPMRSLAGRFAAKEALIKALGGSDGLGWHDMEIRRESDRRPSFARTERLLTVLGSAGAAMPHLSVTHDGGVATAFVVVEVAP</sequence>
<evidence type="ECO:0000256" key="6">
    <source>
        <dbReference type="ARBA" id="ARBA00023098"/>
    </source>
</evidence>
<keyword evidence="1 8" id="KW-0444">Lipid biosynthesis</keyword>
<dbReference type="Proteomes" id="UP000182690">
    <property type="component" value="Unassembled WGS sequence"/>
</dbReference>
<evidence type="ECO:0000256" key="2">
    <source>
        <dbReference type="ARBA" id="ARBA00022679"/>
    </source>
</evidence>
<dbReference type="EMBL" id="FNKB01000002">
    <property type="protein sequence ID" value="SDQ51459.1"/>
    <property type="molecule type" value="Genomic_DNA"/>
</dbReference>
<dbReference type="HAMAP" id="MF_00101">
    <property type="entry name" value="AcpS"/>
    <property type="match status" value="1"/>
</dbReference>
<dbReference type="SUPFAM" id="SSF56214">
    <property type="entry name" value="4'-phosphopantetheinyl transferase"/>
    <property type="match status" value="1"/>
</dbReference>
<comment type="cofactor">
    <cofactor evidence="8">
        <name>Mg(2+)</name>
        <dbReference type="ChEBI" id="CHEBI:18420"/>
    </cofactor>
</comment>
<dbReference type="GO" id="GO:0000287">
    <property type="term" value="F:magnesium ion binding"/>
    <property type="evidence" value="ECO:0007669"/>
    <property type="project" value="UniProtKB-UniRule"/>
</dbReference>
<dbReference type="AlphaFoldDB" id="A0A1H1BHP4"/>
<dbReference type="NCBIfam" id="TIGR00516">
    <property type="entry name" value="acpS"/>
    <property type="match status" value="1"/>
</dbReference>
<evidence type="ECO:0000256" key="4">
    <source>
        <dbReference type="ARBA" id="ARBA00022832"/>
    </source>
</evidence>
<evidence type="ECO:0000256" key="3">
    <source>
        <dbReference type="ARBA" id="ARBA00022723"/>
    </source>
</evidence>
<dbReference type="InterPro" id="IPR004568">
    <property type="entry name" value="Ppantetheine-prot_Trfase_dom"/>
</dbReference>
<dbReference type="OrthoDB" id="517356at2"/>
<dbReference type="InterPro" id="IPR002582">
    <property type="entry name" value="ACPS"/>
</dbReference>
<dbReference type="NCBIfam" id="TIGR00556">
    <property type="entry name" value="pantethn_trn"/>
    <property type="match status" value="1"/>
</dbReference>
<dbReference type="GO" id="GO:0008897">
    <property type="term" value="F:holo-[acyl-carrier-protein] synthase activity"/>
    <property type="evidence" value="ECO:0007669"/>
    <property type="project" value="UniProtKB-UniRule"/>
</dbReference>
<keyword evidence="2 8" id="KW-0808">Transferase</keyword>
<evidence type="ECO:0000256" key="7">
    <source>
        <dbReference type="ARBA" id="ARBA00023160"/>
    </source>
</evidence>
<feature type="binding site" evidence="8">
    <location>
        <position position="8"/>
    </location>
    <ligand>
        <name>Mg(2+)</name>
        <dbReference type="ChEBI" id="CHEBI:18420"/>
    </ligand>
</feature>
<dbReference type="GO" id="GO:0006633">
    <property type="term" value="P:fatty acid biosynthetic process"/>
    <property type="evidence" value="ECO:0007669"/>
    <property type="project" value="UniProtKB-UniRule"/>
</dbReference>
<feature type="domain" description="4'-phosphopantetheinyl transferase" evidence="9">
    <location>
        <begin position="4"/>
        <end position="81"/>
    </location>
</feature>
<organism evidence="10 11">
    <name type="scientific">Leucobacter chromiiresistens</name>
    <dbReference type="NCBI Taxonomy" id="1079994"/>
    <lineage>
        <taxon>Bacteria</taxon>
        <taxon>Bacillati</taxon>
        <taxon>Actinomycetota</taxon>
        <taxon>Actinomycetes</taxon>
        <taxon>Micrococcales</taxon>
        <taxon>Microbacteriaceae</taxon>
        <taxon>Leucobacter</taxon>
    </lineage>
</organism>